<evidence type="ECO:0000313" key="12">
    <source>
        <dbReference type="EMBL" id="KAK7490234.1"/>
    </source>
</evidence>
<reference evidence="12 13" key="1">
    <citation type="journal article" date="2023" name="Sci. Data">
        <title>Genome assembly of the Korean intertidal mud-creeper Batillaria attramentaria.</title>
        <authorList>
            <person name="Patra A.K."/>
            <person name="Ho P.T."/>
            <person name="Jun S."/>
            <person name="Lee S.J."/>
            <person name="Kim Y."/>
            <person name="Won Y.J."/>
        </authorList>
    </citation>
    <scope>NUCLEOTIDE SEQUENCE [LARGE SCALE GENOMIC DNA]</scope>
    <source>
        <strain evidence="12">Wonlab-2016</strain>
    </source>
</reference>
<evidence type="ECO:0000256" key="8">
    <source>
        <dbReference type="ARBA" id="ARBA00030087"/>
    </source>
</evidence>
<evidence type="ECO:0000256" key="1">
    <source>
        <dbReference type="ARBA" id="ARBA00013895"/>
    </source>
</evidence>
<comment type="similarity">
    <text evidence="9">Belongs to the globin family.</text>
</comment>
<comment type="caution">
    <text evidence="12">The sequence shown here is derived from an EMBL/GenBank/DDBJ whole genome shotgun (WGS) entry which is preliminary data.</text>
</comment>
<feature type="domain" description="Globin" evidence="11">
    <location>
        <begin position="21"/>
        <end position="169"/>
    </location>
</feature>
<keyword evidence="3 9" id="KW-0349">Heme</keyword>
<dbReference type="InterPro" id="IPR044399">
    <property type="entry name" value="Mb-like_M"/>
</dbReference>
<dbReference type="PROSITE" id="PS01033">
    <property type="entry name" value="GLOBIN"/>
    <property type="match status" value="1"/>
</dbReference>
<dbReference type="Proteomes" id="UP001519460">
    <property type="component" value="Unassembled WGS sequence"/>
</dbReference>
<evidence type="ECO:0000313" key="13">
    <source>
        <dbReference type="Proteomes" id="UP001519460"/>
    </source>
</evidence>
<protein>
    <recommendedName>
        <fullName evidence="1">Globin</fullName>
    </recommendedName>
    <alternativeName>
        <fullName evidence="8">Myoglobin</fullName>
    </alternativeName>
</protein>
<dbReference type="Pfam" id="PF00042">
    <property type="entry name" value="Globin"/>
    <property type="match status" value="1"/>
</dbReference>
<evidence type="ECO:0000256" key="3">
    <source>
        <dbReference type="ARBA" id="ARBA00022617"/>
    </source>
</evidence>
<dbReference type="InterPro" id="IPR012292">
    <property type="entry name" value="Globin/Proto"/>
</dbReference>
<keyword evidence="13" id="KW-1185">Reference proteome</keyword>
<sequence length="305" mass="34334">MGCCSCKWLDLREDLTEEGGYLPKKQRDIIRSTWKEFLYGAYHKDAIFIFVTLFQVHPETLELFSFIDKSTMQHPLHNERFMAHVDYVMADIGMMTDNLDDLPDVAIHMYNMGKRHAVRGVKAEYFKAFADGIMYALRRKLGSLFTDRAKTAWQIILDFSGHHFAHGLRDGEIQLNKGKTPQPKGNGKHRCHLPGLQSPQDILESGLQSAWDSIECGLQLPQDTGESGLQSTWDTIECGSQLPQDTLESGLQSTWDSIECGLQSPQDTLESGLQSPKENQAWGLQSPCDTPESALRSPRDTPESG</sequence>
<feature type="region of interest" description="Disordered" evidence="10">
    <location>
        <begin position="174"/>
        <end position="194"/>
    </location>
</feature>
<dbReference type="CDD" id="cd01040">
    <property type="entry name" value="Mb-like"/>
    <property type="match status" value="1"/>
</dbReference>
<evidence type="ECO:0000256" key="2">
    <source>
        <dbReference type="ARBA" id="ARBA00022448"/>
    </source>
</evidence>
<feature type="compositionally biased region" description="Polar residues" evidence="10">
    <location>
        <begin position="263"/>
        <end position="278"/>
    </location>
</feature>
<dbReference type="PANTHER" id="PTHR47217">
    <property type="entry name" value="GLOBIN-LIKE PROTEIN"/>
    <property type="match status" value="1"/>
</dbReference>
<dbReference type="InterPro" id="IPR009050">
    <property type="entry name" value="Globin-like_sf"/>
</dbReference>
<dbReference type="Gene3D" id="1.10.490.10">
    <property type="entry name" value="Globins"/>
    <property type="match status" value="1"/>
</dbReference>
<keyword evidence="2 9" id="KW-0813">Transport</keyword>
<dbReference type="GO" id="GO:0046872">
    <property type="term" value="F:metal ion binding"/>
    <property type="evidence" value="ECO:0007669"/>
    <property type="project" value="UniProtKB-KW"/>
</dbReference>
<keyword evidence="4 9" id="KW-0561">Oxygen transport</keyword>
<dbReference type="InterPro" id="IPR000971">
    <property type="entry name" value="Globin"/>
</dbReference>
<feature type="region of interest" description="Disordered" evidence="10">
    <location>
        <begin position="262"/>
        <end position="305"/>
    </location>
</feature>
<organism evidence="12 13">
    <name type="scientific">Batillaria attramentaria</name>
    <dbReference type="NCBI Taxonomy" id="370345"/>
    <lineage>
        <taxon>Eukaryota</taxon>
        <taxon>Metazoa</taxon>
        <taxon>Spiralia</taxon>
        <taxon>Lophotrochozoa</taxon>
        <taxon>Mollusca</taxon>
        <taxon>Gastropoda</taxon>
        <taxon>Caenogastropoda</taxon>
        <taxon>Sorbeoconcha</taxon>
        <taxon>Cerithioidea</taxon>
        <taxon>Batillariidae</taxon>
        <taxon>Batillaria</taxon>
    </lineage>
</organism>
<evidence type="ECO:0000259" key="11">
    <source>
        <dbReference type="PROSITE" id="PS01033"/>
    </source>
</evidence>
<evidence type="ECO:0000256" key="9">
    <source>
        <dbReference type="RuleBase" id="RU000356"/>
    </source>
</evidence>
<evidence type="ECO:0000256" key="5">
    <source>
        <dbReference type="ARBA" id="ARBA00022723"/>
    </source>
</evidence>
<keyword evidence="6" id="KW-0408">Iron</keyword>
<accession>A0ABD0KSL8</accession>
<gene>
    <name evidence="12" type="ORF">BaRGS_00018579</name>
</gene>
<evidence type="ECO:0000256" key="7">
    <source>
        <dbReference type="ARBA" id="ARBA00023179"/>
    </source>
</evidence>
<keyword evidence="7" id="KW-0514">Muscle protein</keyword>
<evidence type="ECO:0000256" key="6">
    <source>
        <dbReference type="ARBA" id="ARBA00023004"/>
    </source>
</evidence>
<evidence type="ECO:0000256" key="10">
    <source>
        <dbReference type="SAM" id="MobiDB-lite"/>
    </source>
</evidence>
<proteinExistence type="inferred from homology"/>
<evidence type="ECO:0000256" key="4">
    <source>
        <dbReference type="ARBA" id="ARBA00022621"/>
    </source>
</evidence>
<name>A0ABD0KSL8_9CAEN</name>
<dbReference type="SUPFAM" id="SSF46458">
    <property type="entry name" value="Globin-like"/>
    <property type="match status" value="1"/>
</dbReference>
<dbReference type="EMBL" id="JACVVK020000129">
    <property type="protein sequence ID" value="KAK7490234.1"/>
    <property type="molecule type" value="Genomic_DNA"/>
</dbReference>
<dbReference type="PANTHER" id="PTHR47217:SF1">
    <property type="entry name" value="GLOBIN-LIKE PROTEIN"/>
    <property type="match status" value="1"/>
</dbReference>
<dbReference type="GO" id="GO:0005344">
    <property type="term" value="F:oxygen carrier activity"/>
    <property type="evidence" value="ECO:0007669"/>
    <property type="project" value="UniProtKB-KW"/>
</dbReference>
<dbReference type="AlphaFoldDB" id="A0ABD0KSL8"/>
<keyword evidence="5" id="KW-0479">Metal-binding</keyword>